<reference evidence="1" key="1">
    <citation type="submission" date="2023-04" db="EMBL/GenBank/DDBJ databases">
        <title>Draft Genome sequencing of Naganishia species isolated from polar environments using Oxford Nanopore Technology.</title>
        <authorList>
            <person name="Leo P."/>
            <person name="Venkateswaran K."/>
        </authorList>
    </citation>
    <scope>NUCLEOTIDE SEQUENCE</scope>
    <source>
        <strain evidence="1">MNA-CCFEE 5423</strain>
    </source>
</reference>
<gene>
    <name evidence="1" type="ORF">QFC21_001459</name>
</gene>
<protein>
    <submittedName>
        <fullName evidence="1">Uncharacterized protein</fullName>
    </submittedName>
</protein>
<accession>A0ACC2W3J0</accession>
<comment type="caution">
    <text evidence="1">The sequence shown here is derived from an EMBL/GenBank/DDBJ whole genome shotgun (WGS) entry which is preliminary data.</text>
</comment>
<evidence type="ECO:0000313" key="2">
    <source>
        <dbReference type="Proteomes" id="UP001227268"/>
    </source>
</evidence>
<organism evidence="1 2">
    <name type="scientific">Naganishia friedmannii</name>
    <dbReference type="NCBI Taxonomy" id="89922"/>
    <lineage>
        <taxon>Eukaryota</taxon>
        <taxon>Fungi</taxon>
        <taxon>Dikarya</taxon>
        <taxon>Basidiomycota</taxon>
        <taxon>Agaricomycotina</taxon>
        <taxon>Tremellomycetes</taxon>
        <taxon>Filobasidiales</taxon>
        <taxon>Filobasidiaceae</taxon>
        <taxon>Naganishia</taxon>
    </lineage>
</organism>
<sequence length="4311" mass="489926">MASLDVVDMDGPPGRDLPEDGLDFGLVRSYLASLLPVVMSATRLELEITLFSDPEFDEKVSRFAQDSSIMVAYITKEIKSNAFEDDNEESTQQRNTHVFSFHLPPTPVVTSQTLATLSLIKKKASLDTTLAIADQLHFVLLSSSSSLAERAYHNETPSDAATDATSGQSVAPYEGLHSLVHFGVTPWFESYVNSKQAGIPVAKRKFAELELSLLHLQQNVEIPEVYLVIQSPIQKAVEACRDAGTRVNVEAIQPQSLLTNVTFLNRLQSDVNTWIKEIQKVTKLSRDVSAGTASQEINFWLSMERALEGIEAQLAGDEVNLVLDVLKSAKRFHATISFISDTGLKEATDTVQKYNALMKDFPLNELLSATDLTKIKDSLYVIFGHINKKLKVTPYPLRRTLPLVEAISRDFYEQSIKVLSGQRLMYLDYPSFERIVATATEVFASWEENIKEFTNVAREVMRKRSEKFIAVKINSAHVKLQERIAYLRVFRRNHEQLRAMTGPNGGLKGLGFNTYTDVDMDEEISQSYEGLKNAPVLDVSSEGNEIWIIAETSYSERISRVENQIILKLRDRLATARNAREMFRIFSKFNSLFVRPKIRSAIQEYQTRLIESVKQDIQRLHQKFTKGYRHSEAYHMSSLRDLPPVASAIIWAKQIETQLNTDMKRVEDVLGKGWEMYSDGEKLKMESESFRKKLNPQPIFDAWVQDVTKREHRASGRLLEIVRQRNTTTSPDSQSALELTVNFDHQTITLFKEVRNLLWLNYNVPHAVINMAKEAKRIYPHAASLIESLRIYTQISAVIEGQPEISILLADHRSRAQDLINKAMSTRWESVAYSYGTQRTNSNAAETEEDASLAFFREFASVVGLLQEKTHALIVVADQVRNDIEELLTCSYTFDSLAAILSRLQKVADTLNLQGFANLDIWIDELDRRVQEVLMQRLSIQIDDWCKAFVACGQSSKFSEPHASLHEPIVHELRLNNQMIYLEPPVDMTQATWMKQLQRILGIVCGQVTITSSKYELKLHDDDDTITSDTYEPILAKMDESLLSKPFKLIRDKVNDVQKYVEEWLQFQSLWDLNAETIFSQLGDALDKWCALLAAIKESRSTFDTAETKRDFGVCLVVYSGVQGKVTAKYDTWQREILAKYGAKIGQRMRDFYSEVAKARHGLETQTLNGSSTAHAVGFITFVQDLKRRTEAWSADFTTFIRGQRTLEAQRFPFPEDWLHVDRINGEWLLFNDILKRKNETIQDQLSALQLKVSAEVKAIDERTDLLQRDWDSTKPIQGDINPEIAIEAIEAFVVRLAKVEEGQALLGQAQDALNLTRRSENRLAPIGEEVKDLKTVWTALLGVSIRLNELREMLWTAINSRRLRQSLDDTLASMREMPSRMRQYAAYEHFAEAIKTLLKNNTVISELKSDALRDRHWRSLFQVLRIASAYRSSSMTLGQVWDLNITRNEKQIKGIILQAQGEMALEEYVRQVKDTWTTYTLDLINYRNKCRLIRGWDDLFTTCRDQLTSLGSMRASPYYRVFEEEASVLEDKLNRVHSLFDIWVDVQRQWVYLEGVFAGNADIKHLLPVEASRFSNINSEFLGTMAKVSKSPIVFDVLAISGIHKTFERLADALQKIQKALGEYLERERASFPRFFFLGDEDLLEMIGNNRNIHRVAKHLGKMFAGIHSLETNDNDDGIDCLLSKEGERIPLVTPISINDNHKVNDWLGLLEKEMRGTLRQILRRSLDQLQKLYVVNQPIEKDALLAWIQRFPDQMVVLAMQVVWTSHVEGQLSDTQSVGKLLDVNLSILDVLADVVLGDLDPLVRHKSEHLIVELAHQRDVLRCLIHCGVTTADAYEWQKQMRFYHHPKEDAPEKAVVVKMADAQLAYGFEYLGVTERLVQTPLTDKCYLTLTQALHSQCGGSPFGPAGTGKTESVKALGTHLGKFVLVFCCDETFDFHAMGRIFSGICQVGAWGCFDEFNRLEEKMLSAVSQQIQTIQQALLATNDPSTKEIVLADRRIAVRHDTGIFITMNPDYAGRSQLPSNLKKLFRLVAMTHPDRELIAQVTLFAQGFRHAEVVASKIIPFFRLCQDRLSDQPHYDFGLRALKSVLIRAGILKRLSVASAKDSECLEQMDDAVELGVLLQSIRETLLPKLTGKDVDAFAVISEMAFSGIKPYQQDLERVTNAIKEIASGSHLVLRDQWVAKVLQLYQIQQISHGIMLVGGTATGKTRAWQTLLRAMDRLDGKESMSYLIDPKAISKDSLYGTLDVTTREWTDGLFTSILRRILEDARGESNKRHFIVFDGDVDPEWIENLNSVLDDNKLLTLPNGERLNLPPSVRIIVETEHLIYATPATVSRCGMIWFSDDVLDIQSMYEYCMTVLENDEQQVDDIAAVSVVAGSSMLDIQKGVARSAREYLDSRRILNKACEVASGLRHVMQFDARRSVGTLFSSLSQNARDIYLYDQQHPDFPLTPDKVSTYLSKKLLLDIIWAFAGDADMESRSTFSEAIAAMSGAELPLQSNDSSKLLDFTVDISTGTWQAWIDKVPTLELDTQNITSTDVVIPTVDTLRHEALVYSWVRERKPVILCGPPGSGKTMTLFNALRKLSDVEVAGLNFSSATTPELVLRTFEQYCEYKKTPRGTVLSPISATSWLMVFCDEINLPAPDRYGTQRVISFMRQMVESNGFWRTSDLTWVHLERVQFIGACNPPSDTGRTELSMRFLRHAPVLYVDYPEVISLNQIYRTYIRAVLKVTPNLRGYAQALTQAMVNFYYASKRRFTTQQQAHYIYSPRELTRWIRGIYETLKNLEELDVEGLVRVWAHEGLRLFQDRLVQEDEKRWTDDALDDAAATNFPTIDQSKALCRPILFSNWTTQHYQSIDRETLREYTSARLRTFYEEELDVQLVLFDDVLEHVLRIDRVFRQSQGHLLLIGVSGSGKTTLSRFVAWMNGLSIFQLQVSSRYTATDFDDDLRQVLRRAGCKGEKICFIMDESNVLDSGFLERMNTLLANAEIPGLFEGDDYTALMTACREGSQRDGHMLNSNDELYRWFTRQVASNLHIVFTMNPPEKGLQDRATTSPALFNRCVLDWFGSWSPHSLYQVAHELTATLDLDNGEYIGPTDTASIQGDIDSHLTYRGAIVNVMALTHELVMNMGRNLENKTSRPHHITPRHFLDFIAQYAKLYQEKKEDFEEQQRHINIGLEKMHETLEEVETLQTELNGKDTQLKAKNDEANTKLRQMVADQQEAEAKKLRSIQIQQELEKQQKMIAERRGGVLEELEQVEPMVQEAAGAVANIKKAHLAEVRAMGNPPETVKMAMESACIVLGFKVDSWKAVQGVIRRDDFTSMVRNFDSEKISSAIRQKIQRDYMDLPNFNVEIADRASKACGPLVQWVFAQVRYSAILDKVGPLRDEVIYLEHQAETTREQAKIALETVQQLEKSIAQYKDEYAQLISETQAIKLEMRKVQGKVTRSTSLLSSLSSEKERWTRDSEHFESEMANIPGDVLLASIFLTYAGWFDQSYRLRLMNHCRSQMTNYNIIYRAKLSFADYLSSLDERNEWSRAGLAVDDLTVENALILKRFNRYPLIIDPSDQATSFLANFFGQKKMIVTSFLDSAFFKNLETALRFGNALLIQNAEDLDPILNTVLNREIRRTGGRNLVRLGNQDVDFSPSFSMFLSTRDASVRIGPDLSSRTTIVNFSMTPSSLYSQTLDKILKAENPVIYARRKDLQKIQSEYLVRLRHLEQSLLQALNDCSGNILENDKVITTLESVKREAAEVAVKILEADTVMEGVEQMAKEYNAIARAASDIFFFLARLPELHHFYRFSLDFFLPIFDSILLDNPRLHALIDPTQRRQVILEDLFIATSSRVKHTLLHEDRAVVSAYFASILLVARGDKDKAKAFLHFTQTDAEVQSSESEDTFMELGTSWEHPVVVALGIDIAKMRKGTQEKPGSWQAWLDSAAPESESVFDDKELDVSRLRKDRLEIALRDFAEGLIPTQTNSMFAEMKELVTHQVAADTPIIFCSVPGHDASSQVEALITSLKAPCISVAMGSAESALAADQAIGTATRTGSWVLLKNLHLASHWLHHLERRLRSLTIHPDFRLFLTMETAGSIPASIIEMSRIVMNEPLPGIKANLLESLAALRPELSAPGPSERDRLYFLLAWLHTILQERSRYVPIGFTKSYGFNDSDLAAGKLMLDRWVGYTAKGRSHIDPRSLPWTALRTLLIENIYGGKVDSEMDLSTIEGLVKRFITPDAYDSGFSLTANAESPAIFEVSRFDQFVHWAEELSSDQPISWLDLPVNTDKVMAERQGRKILVKCAMLKKEEWFEYSL</sequence>
<dbReference type="Proteomes" id="UP001227268">
    <property type="component" value="Unassembled WGS sequence"/>
</dbReference>
<dbReference type="EMBL" id="JASBWT010000003">
    <property type="protein sequence ID" value="KAJ9106314.1"/>
    <property type="molecule type" value="Genomic_DNA"/>
</dbReference>
<proteinExistence type="predicted"/>
<keyword evidence="2" id="KW-1185">Reference proteome</keyword>
<name>A0ACC2W3J0_9TREE</name>
<evidence type="ECO:0000313" key="1">
    <source>
        <dbReference type="EMBL" id="KAJ9106314.1"/>
    </source>
</evidence>